<dbReference type="InterPro" id="IPR050857">
    <property type="entry name" value="D-2-hydroxyacid_DH"/>
</dbReference>
<dbReference type="PROSITE" id="PS00671">
    <property type="entry name" value="D_2_HYDROXYACID_DH_3"/>
    <property type="match status" value="1"/>
</dbReference>
<dbReference type="PANTHER" id="PTHR42789">
    <property type="entry name" value="D-ISOMER SPECIFIC 2-HYDROXYACID DEHYDROGENASE FAMILY PROTEIN (AFU_ORTHOLOGUE AFUA_6G10090)"/>
    <property type="match status" value="1"/>
</dbReference>
<dbReference type="InterPro" id="IPR006140">
    <property type="entry name" value="D-isomer_DH_NAD-bd"/>
</dbReference>
<protein>
    <recommendedName>
        <fullName evidence="4">D-isomer specific 2-hydroxyacid dehydrogenase NAD-binding domain-containing protein</fullName>
    </recommendedName>
</protein>
<accession>A0A438NAG8</accession>
<evidence type="ECO:0000313" key="6">
    <source>
        <dbReference type="Proteomes" id="UP000288859"/>
    </source>
</evidence>
<evidence type="ECO:0000313" key="5">
    <source>
        <dbReference type="EMBL" id="RVX72764.1"/>
    </source>
</evidence>
<dbReference type="SUPFAM" id="SSF52283">
    <property type="entry name" value="Formate/glycerate dehydrogenase catalytic domain-like"/>
    <property type="match status" value="1"/>
</dbReference>
<dbReference type="Gene3D" id="3.40.50.720">
    <property type="entry name" value="NAD(P)-binding Rossmann-like Domain"/>
    <property type="match status" value="2"/>
</dbReference>
<feature type="domain" description="D-isomer specific 2-hydroxyacid dehydrogenase NAD-binding" evidence="4">
    <location>
        <begin position="133"/>
        <end position="326"/>
    </location>
</feature>
<organism evidence="5 6">
    <name type="scientific">Exophiala mesophila</name>
    <name type="common">Black yeast-like fungus</name>
    <dbReference type="NCBI Taxonomy" id="212818"/>
    <lineage>
        <taxon>Eukaryota</taxon>
        <taxon>Fungi</taxon>
        <taxon>Dikarya</taxon>
        <taxon>Ascomycota</taxon>
        <taxon>Pezizomycotina</taxon>
        <taxon>Eurotiomycetes</taxon>
        <taxon>Chaetothyriomycetidae</taxon>
        <taxon>Chaetothyriales</taxon>
        <taxon>Herpotrichiellaceae</taxon>
        <taxon>Exophiala</taxon>
    </lineage>
</organism>
<comment type="similarity">
    <text evidence="1">Belongs to the D-isomer specific 2-hydroxyacid dehydrogenase family.</text>
</comment>
<evidence type="ECO:0000259" key="4">
    <source>
        <dbReference type="Pfam" id="PF02826"/>
    </source>
</evidence>
<gene>
    <name evidence="5" type="ORF">B0A52_04163</name>
</gene>
<evidence type="ECO:0000256" key="3">
    <source>
        <dbReference type="ARBA" id="ARBA00023027"/>
    </source>
</evidence>
<dbReference type="Pfam" id="PF02826">
    <property type="entry name" value="2-Hacid_dh_C"/>
    <property type="match status" value="1"/>
</dbReference>
<reference evidence="5 6" key="1">
    <citation type="submission" date="2017-03" db="EMBL/GenBank/DDBJ databases">
        <title>Genomes of endolithic fungi from Antarctica.</title>
        <authorList>
            <person name="Coleine C."/>
            <person name="Masonjones S."/>
            <person name="Stajich J.E."/>
        </authorList>
    </citation>
    <scope>NUCLEOTIDE SEQUENCE [LARGE SCALE GENOMIC DNA]</scope>
    <source>
        <strain evidence="5 6">CCFEE 6314</strain>
    </source>
</reference>
<dbReference type="GO" id="GO:0016491">
    <property type="term" value="F:oxidoreductase activity"/>
    <property type="evidence" value="ECO:0007669"/>
    <property type="project" value="UniProtKB-KW"/>
</dbReference>
<dbReference type="SUPFAM" id="SSF51735">
    <property type="entry name" value="NAD(P)-binding Rossmann-fold domains"/>
    <property type="match status" value="1"/>
</dbReference>
<dbReference type="OrthoDB" id="298012at2759"/>
<comment type="caution">
    <text evidence="5">The sequence shown here is derived from an EMBL/GenBank/DDBJ whole genome shotgun (WGS) entry which is preliminary data.</text>
</comment>
<keyword evidence="3" id="KW-0520">NAD</keyword>
<name>A0A438NAG8_EXOME</name>
<evidence type="ECO:0000256" key="1">
    <source>
        <dbReference type="ARBA" id="ARBA00005854"/>
    </source>
</evidence>
<sequence>MPADDTKETIRVAILDDYAGIANEHFEKVVSQYPHVQVSNYATTLNTRTEEGHAALVARLEPYTVVASMRERTRFPRSVLAALPKLRLLLTTGMRNAAIDIAAAKELSITVVGTGHKPNMVKGYDATNEQTWALILGLVKNVVASDASIKSTPDGWQPGLISSLGGKTLGLLGLGRLGAQAAVTGKLGFGMNVLAWSSSLTQERADELAQANGLSPGSFVVAKSKEELFRAADVLSVHYVLSDRSRGIVAQKELEWMKKDAVLVNTSRGPLIDETDLLAVLERGGIRGVGLDVFETEPLPSDAPWRRDGYWGVDGRSVVLVSPHNGYVEGETMHSWYEQQAQSLKQWLEGGVDALEKKIE</sequence>
<dbReference type="GO" id="GO:0051287">
    <property type="term" value="F:NAD binding"/>
    <property type="evidence" value="ECO:0007669"/>
    <property type="project" value="InterPro"/>
</dbReference>
<proteinExistence type="inferred from homology"/>
<dbReference type="PANTHER" id="PTHR42789:SF1">
    <property type="entry name" value="D-ISOMER SPECIFIC 2-HYDROXYACID DEHYDROGENASE FAMILY PROTEIN (AFU_ORTHOLOGUE AFUA_6G10090)"/>
    <property type="match status" value="1"/>
</dbReference>
<dbReference type="InterPro" id="IPR029753">
    <property type="entry name" value="D-isomer_DH_CS"/>
</dbReference>
<evidence type="ECO:0000256" key="2">
    <source>
        <dbReference type="ARBA" id="ARBA00023002"/>
    </source>
</evidence>
<dbReference type="CDD" id="cd12169">
    <property type="entry name" value="PGDH_like_1"/>
    <property type="match status" value="1"/>
</dbReference>
<dbReference type="Proteomes" id="UP000288859">
    <property type="component" value="Unassembled WGS sequence"/>
</dbReference>
<dbReference type="AlphaFoldDB" id="A0A438NAG8"/>
<dbReference type="InterPro" id="IPR036291">
    <property type="entry name" value="NAD(P)-bd_dom_sf"/>
</dbReference>
<dbReference type="EMBL" id="NAJM01000011">
    <property type="protein sequence ID" value="RVX72764.1"/>
    <property type="molecule type" value="Genomic_DNA"/>
</dbReference>
<keyword evidence="2" id="KW-0560">Oxidoreductase</keyword>
<dbReference type="VEuPathDB" id="FungiDB:PV10_03329"/>